<dbReference type="AlphaFoldDB" id="A0A838B6Y7"/>
<evidence type="ECO:0000313" key="1">
    <source>
        <dbReference type="EMBL" id="MBA1141741.1"/>
    </source>
</evidence>
<comment type="caution">
    <text evidence="1">The sequence shown here is derived from an EMBL/GenBank/DDBJ whole genome shotgun (WGS) entry which is preliminary data.</text>
</comment>
<organism evidence="1 2">
    <name type="scientific">Mesorhizobium neociceri</name>
    <dbReference type="NCBI Taxonomy" id="1307853"/>
    <lineage>
        <taxon>Bacteria</taxon>
        <taxon>Pseudomonadati</taxon>
        <taxon>Pseudomonadota</taxon>
        <taxon>Alphaproteobacteria</taxon>
        <taxon>Hyphomicrobiales</taxon>
        <taxon>Phyllobacteriaceae</taxon>
        <taxon>Mesorhizobium</taxon>
    </lineage>
</organism>
<evidence type="ECO:0000313" key="2">
    <source>
        <dbReference type="Proteomes" id="UP000558284"/>
    </source>
</evidence>
<name>A0A838B6Y7_9HYPH</name>
<dbReference type="RefSeq" id="WP_181058621.1">
    <property type="nucleotide sequence ID" value="NZ_JACDTY010000007.1"/>
</dbReference>
<sequence>MRDKSCVVGSKMHVARIDDPIWLGQEAKRMSKEILRKEHRGPGDTIEAAANRLHIRHHVDASVIIQCWNRPAREMKVSRWMSVFMVYWAEFGAKAETAYEEKRKATNAHPALVRLADFVAGREGEETSGDAG</sequence>
<proteinExistence type="predicted"/>
<gene>
    <name evidence="1" type="ORF">H0241_15945</name>
</gene>
<dbReference type="Proteomes" id="UP000558284">
    <property type="component" value="Unassembled WGS sequence"/>
</dbReference>
<accession>A0A838B6Y7</accession>
<keyword evidence="2" id="KW-1185">Reference proteome</keyword>
<reference evidence="1 2" key="1">
    <citation type="submission" date="2020-07" db="EMBL/GenBank/DDBJ databases">
        <title>Definition of the novel symbiovar canariense within Mesorhizobium novociceri, a new species of genus Mesorhizobium nodulating Cicer canariense in the Caldera de Taburiente National Park (La Palma, Canary Islands).</title>
        <authorList>
            <person name="Leon-Barrios M."/>
            <person name="Perez-Yepez J."/>
            <person name="Flores-Felix J.D."/>
            <person name="Ramirez-Baena M.H."/>
            <person name="Pulido-Suarez L."/>
            <person name="Igual J.M."/>
            <person name="Velazquez E."/>
            <person name="Peix A."/>
        </authorList>
    </citation>
    <scope>NUCLEOTIDE SEQUENCE [LARGE SCALE GENOMIC DNA]</scope>
    <source>
        <strain evidence="1 2">CCANP35</strain>
    </source>
</reference>
<protein>
    <submittedName>
        <fullName evidence="1">Uncharacterized protein</fullName>
    </submittedName>
</protein>
<dbReference type="EMBL" id="JACDTY010000007">
    <property type="protein sequence ID" value="MBA1141741.1"/>
    <property type="molecule type" value="Genomic_DNA"/>
</dbReference>